<dbReference type="RefSeq" id="XP_023564341.1">
    <property type="nucleotide sequence ID" value="XM_023708573.1"/>
</dbReference>
<dbReference type="PROSITE" id="PS50287">
    <property type="entry name" value="SRCR_2"/>
    <property type="match status" value="8"/>
</dbReference>
<feature type="domain" description="SRCR" evidence="9">
    <location>
        <begin position="658"/>
        <end position="758"/>
    </location>
</feature>
<keyword evidence="6" id="KW-0325">Glycoprotein</keyword>
<feature type="domain" description="SRCR" evidence="9">
    <location>
        <begin position="103"/>
        <end position="202"/>
    </location>
</feature>
<dbReference type="PRINTS" id="PR00258">
    <property type="entry name" value="SPERACTRCPTR"/>
</dbReference>
<dbReference type="FunFam" id="3.10.250.10:FF:000004">
    <property type="entry name" value="Scavenger receptor cysteine-rich type 1 protein M130"/>
    <property type="match status" value="3"/>
</dbReference>
<dbReference type="GO" id="GO:0005576">
    <property type="term" value="C:extracellular region"/>
    <property type="evidence" value="ECO:0007669"/>
    <property type="project" value="UniProtKB-SubCell"/>
</dbReference>
<feature type="domain" description="SRCR" evidence="9">
    <location>
        <begin position="310"/>
        <end position="410"/>
    </location>
</feature>
<keyword evidence="8" id="KW-1133">Transmembrane helix</keyword>
<evidence type="ECO:0000256" key="5">
    <source>
        <dbReference type="ARBA" id="ARBA00023157"/>
    </source>
</evidence>
<keyword evidence="3" id="KW-0732">Signal</keyword>
<comment type="subcellular location">
    <subcellularLocation>
        <location evidence="1">Secreted</location>
    </subcellularLocation>
</comment>
<feature type="disulfide bond" evidence="7">
    <location>
        <begin position="379"/>
        <end position="389"/>
    </location>
</feature>
<proteinExistence type="predicted"/>
<dbReference type="Gene3D" id="3.10.250.10">
    <property type="entry name" value="SRCR-like domain"/>
    <property type="match status" value="8"/>
</dbReference>
<evidence type="ECO:0000256" key="6">
    <source>
        <dbReference type="ARBA" id="ARBA00023180"/>
    </source>
</evidence>
<feature type="disulfide bond" evidence="7">
    <location>
        <begin position="622"/>
        <end position="632"/>
    </location>
</feature>
<dbReference type="FunFam" id="3.10.250.10:FF:000012">
    <property type="entry name" value="CD163 molecule like 1"/>
    <property type="match status" value="1"/>
</dbReference>
<feature type="transmembrane region" description="Helical" evidence="8">
    <location>
        <begin position="901"/>
        <end position="922"/>
    </location>
</feature>
<dbReference type="InterPro" id="IPR001190">
    <property type="entry name" value="SRCR"/>
</dbReference>
<feature type="disulfide bond" evidence="7">
    <location>
        <begin position="727"/>
        <end position="737"/>
    </location>
</feature>
<keyword evidence="5 7" id="KW-1015">Disulfide bond</keyword>
<evidence type="ECO:0000256" key="3">
    <source>
        <dbReference type="ARBA" id="ARBA00022729"/>
    </source>
</evidence>
<keyword evidence="8" id="KW-0812">Transmembrane</keyword>
<dbReference type="Pfam" id="PF00530">
    <property type="entry name" value="SRCR"/>
    <property type="match status" value="8"/>
</dbReference>
<sequence length="1043" mass="112648">MHLRNGNNRCAGRVEILYQGTWGTVCDDKGNVAHVVCRQLGCGQAFYYTKGSFPFGFGSGPIWLGGLNCTGNESHVWKCPSWGWGPHNCSHEQDAGVICAGFLRLAGQDVSCSGRVEVSPGGRWTPVADMNFTLSTAQVICAELGCGKAVSVQRNRLRSASEQVWDEVFQCVGHESELWFCPRVPCAGGSCQHAGAVEVVCSESAQLRLTSGGSRCAGRVEVLHQNSWGTICDLEWDITEAKIVCKQLGCGSALHAVFSAHFGAGSGPIWLQSLICKGQESHVWNCPSLGWNNTYCSHQSDAGVICTGFVRLAGGGGPCSGRVEVNPGGDWIPVFDRNFTFVTAQVICAELECGKAVSVMRDVPFREVIPQVWGEKFQCEGQEPELWLCPRAPCPGGSCQHGGAVEIVCSEFTEVRLMKNSTSQCEGQVELNTSVGWRMLCASHWSMANADVVCRQLGCGVAISTPKGGAYFVEGGGELRRDTFHCSGTESFLWNCPVMALGVPPCAHGNTASVVCSGNQTQLLPQGNDSLSDPEGSAASNNLITNSKDSRQLRLMDGGSRCAGRVEILHQGSWGTICDDSWDLSDAHVVCRQLGCGVALNATVSAHFGQGSGDIWLDELKCTGKESHVWKCPSQGWGQHNCRHKEDAGVICSEFLALRVVSEDQECAGWLEVFYNGTWGSVCRSPMEDMTLSVICRHLGCGDSGTLNPSVSTREGSRPHWVDGIQCQKTDVSLWQCPSDPWNSRSCLPKDEAHITCAGQRPKSCPDSGPCTEREKLRLMGGDSKCSGRVEVWYKGSWGTVCDDSWGLAEAEVVCQQLGCGPALDALGEAAFGPGNGSIWLDDVACRGRESSLWACSSAPWGQSNCKHEEDAGVRCSGEKKTTLSTPKRISSGSSSVPGYFSLYEIICIILGILLFLILIILGTQLGRWRAEHQEAVDEALYQEIEYLVKAEKTDLLDNAEPPGHHVDPTGSGYDDVEEILFPQILSFLGRNERNFIPEGRDGARQLSSDSQEATLSFMEETVSPVALREEETGYDDIELGAI</sequence>
<feature type="domain" description="SRCR" evidence="9">
    <location>
        <begin position="415"/>
        <end position="517"/>
    </location>
</feature>
<evidence type="ECO:0000256" key="1">
    <source>
        <dbReference type="ARBA" id="ARBA00004613"/>
    </source>
</evidence>
<feature type="disulfide bond" evidence="7">
    <location>
        <begin position="802"/>
        <end position="866"/>
    </location>
</feature>
<dbReference type="PANTHER" id="PTHR19331">
    <property type="entry name" value="SCAVENGER RECEPTOR DOMAIN-CONTAINING"/>
    <property type="match status" value="1"/>
</dbReference>
<feature type="disulfide bond" evidence="7">
    <location>
        <begin position="171"/>
        <end position="181"/>
    </location>
</feature>
<reference evidence="11" key="1">
    <citation type="submission" date="2025-08" db="UniProtKB">
        <authorList>
            <consortium name="RefSeq"/>
        </authorList>
    </citation>
    <scope>IDENTIFICATION</scope>
</reference>
<keyword evidence="2" id="KW-0964">Secreted</keyword>
<feature type="disulfide bond" evidence="7">
    <location>
        <begin position="846"/>
        <end position="856"/>
    </location>
</feature>
<dbReference type="Proteomes" id="UP000515203">
    <property type="component" value="Unplaced"/>
</dbReference>
<gene>
    <name evidence="11" type="primary">LOC101588615</name>
</gene>
<feature type="disulfide bond" evidence="7">
    <location>
        <begin position="578"/>
        <end position="642"/>
    </location>
</feature>
<dbReference type="PANTHER" id="PTHR19331:SF468">
    <property type="entry name" value="SCAVENGER RECEPTOR CYSTEINE-RICH TYPE 1 PROTEIN M160"/>
    <property type="match status" value="1"/>
</dbReference>
<dbReference type="AlphaFoldDB" id="A0A6P6DWK2"/>
<evidence type="ECO:0000256" key="8">
    <source>
        <dbReference type="SAM" id="Phobius"/>
    </source>
</evidence>
<dbReference type="GeneID" id="101588615"/>
<dbReference type="SMART" id="SM00202">
    <property type="entry name" value="SR"/>
    <property type="match status" value="8"/>
</dbReference>
<protein>
    <submittedName>
        <fullName evidence="11">Antigen WC1.1-like</fullName>
    </submittedName>
</protein>
<keyword evidence="4" id="KW-0677">Repeat</keyword>
<feature type="disulfide bond" evidence="7">
    <location>
        <begin position="245"/>
        <end position="306"/>
    </location>
</feature>
<feature type="disulfide bond" evidence="7">
    <location>
        <begin position="696"/>
        <end position="757"/>
    </location>
</feature>
<name>A0A6P6DWK2_OCTDE</name>
<feature type="domain" description="SRCR" evidence="9">
    <location>
        <begin position="777"/>
        <end position="877"/>
    </location>
</feature>
<feature type="domain" description="SRCR" evidence="9">
    <location>
        <begin position="207"/>
        <end position="307"/>
    </location>
</feature>
<feature type="disulfide bond" evidence="7">
    <location>
        <begin position="348"/>
        <end position="409"/>
    </location>
</feature>
<dbReference type="FunFam" id="3.10.250.10:FF:000009">
    <property type="entry name" value="WC1"/>
    <property type="match status" value="4"/>
</dbReference>
<feature type="disulfide bond" evidence="7">
    <location>
        <begin position="815"/>
        <end position="876"/>
    </location>
</feature>
<comment type="caution">
    <text evidence="7">Lacks conserved residue(s) required for the propagation of feature annotation.</text>
</comment>
<evidence type="ECO:0000313" key="11">
    <source>
        <dbReference type="RefSeq" id="XP_023564341.1"/>
    </source>
</evidence>
<dbReference type="InterPro" id="IPR036772">
    <property type="entry name" value="SRCR-like_dom_sf"/>
</dbReference>
<accession>A0A6P6DWK2</accession>
<feature type="disulfide bond" evidence="7">
    <location>
        <begin position="591"/>
        <end position="652"/>
    </location>
</feature>
<feature type="domain" description="SRCR" evidence="9">
    <location>
        <begin position="1"/>
        <end position="100"/>
    </location>
</feature>
<keyword evidence="8" id="KW-0472">Membrane</keyword>
<evidence type="ECO:0000256" key="2">
    <source>
        <dbReference type="ARBA" id="ARBA00022525"/>
    </source>
</evidence>
<feature type="domain" description="SRCR" evidence="9">
    <location>
        <begin position="553"/>
        <end position="653"/>
    </location>
</feature>
<feature type="disulfide bond" evidence="7">
    <location>
        <begin position="69"/>
        <end position="79"/>
    </location>
</feature>
<evidence type="ECO:0000256" key="4">
    <source>
        <dbReference type="ARBA" id="ARBA00022737"/>
    </source>
</evidence>
<feature type="disulfide bond" evidence="7">
    <location>
        <begin position="232"/>
        <end position="296"/>
    </location>
</feature>
<dbReference type="InParanoid" id="A0A6P6DWK2"/>
<evidence type="ECO:0000313" key="10">
    <source>
        <dbReference type="Proteomes" id="UP000515203"/>
    </source>
</evidence>
<feature type="disulfide bond" evidence="7">
    <location>
        <begin position="683"/>
        <end position="747"/>
    </location>
</feature>
<dbReference type="OrthoDB" id="536948at2759"/>
<keyword evidence="10" id="KW-1185">Reference proteome</keyword>
<dbReference type="PROSITE" id="PS00420">
    <property type="entry name" value="SRCR_1"/>
    <property type="match status" value="3"/>
</dbReference>
<organism evidence="10 11">
    <name type="scientific">Octodon degus</name>
    <name type="common">Degu</name>
    <name type="synonym">Sciurus degus</name>
    <dbReference type="NCBI Taxonomy" id="10160"/>
    <lineage>
        <taxon>Eukaryota</taxon>
        <taxon>Metazoa</taxon>
        <taxon>Chordata</taxon>
        <taxon>Craniata</taxon>
        <taxon>Vertebrata</taxon>
        <taxon>Euteleostomi</taxon>
        <taxon>Mammalia</taxon>
        <taxon>Eutheria</taxon>
        <taxon>Euarchontoglires</taxon>
        <taxon>Glires</taxon>
        <taxon>Rodentia</taxon>
        <taxon>Hystricomorpha</taxon>
        <taxon>Octodontidae</taxon>
        <taxon>Octodon</taxon>
    </lineage>
</organism>
<feature type="disulfide bond" evidence="7">
    <location>
        <begin position="276"/>
        <end position="286"/>
    </location>
</feature>
<feature type="disulfide bond" evidence="7">
    <location>
        <begin position="486"/>
        <end position="496"/>
    </location>
</feature>
<evidence type="ECO:0000259" key="9">
    <source>
        <dbReference type="PROSITE" id="PS50287"/>
    </source>
</evidence>
<dbReference type="GO" id="GO:0009897">
    <property type="term" value="C:external side of plasma membrane"/>
    <property type="evidence" value="ECO:0007669"/>
    <property type="project" value="TreeGrafter"/>
</dbReference>
<evidence type="ECO:0000256" key="7">
    <source>
        <dbReference type="PROSITE-ProRule" id="PRU00196"/>
    </source>
</evidence>
<dbReference type="SUPFAM" id="SSF56487">
    <property type="entry name" value="SRCR-like"/>
    <property type="match status" value="8"/>
</dbReference>